<dbReference type="NCBIfam" id="TIGR01167">
    <property type="entry name" value="LPXTG_anchor"/>
    <property type="match status" value="1"/>
</dbReference>
<evidence type="ECO:0000313" key="1">
    <source>
        <dbReference type="EMBL" id="RHE39668.1"/>
    </source>
</evidence>
<dbReference type="AlphaFoldDB" id="A0A414J5L0"/>
<reference evidence="1 2" key="1">
    <citation type="submission" date="2018-08" db="EMBL/GenBank/DDBJ databases">
        <title>A genome reference for cultivated species of the human gut microbiota.</title>
        <authorList>
            <person name="Zou Y."/>
            <person name="Xue W."/>
            <person name="Luo G."/>
        </authorList>
    </citation>
    <scope>NUCLEOTIDE SEQUENCE [LARGE SCALE GENOMIC DNA]</scope>
    <source>
        <strain evidence="1 2">AM28-23</strain>
    </source>
</reference>
<organism evidence="1 2">
    <name type="scientific">Blautia obeum</name>
    <dbReference type="NCBI Taxonomy" id="40520"/>
    <lineage>
        <taxon>Bacteria</taxon>
        <taxon>Bacillati</taxon>
        <taxon>Bacillota</taxon>
        <taxon>Clostridia</taxon>
        <taxon>Lachnospirales</taxon>
        <taxon>Lachnospiraceae</taxon>
        <taxon>Blautia</taxon>
    </lineage>
</organism>
<comment type="caution">
    <text evidence="1">The sequence shown here is derived from an EMBL/GenBank/DDBJ whole genome shotgun (WGS) entry which is preliminary data.</text>
</comment>
<proteinExistence type="predicted"/>
<accession>A0A414J5L0</accession>
<dbReference type="RefSeq" id="WP_118041203.1">
    <property type="nucleotide sequence ID" value="NZ_CABJFK010000007.1"/>
</dbReference>
<protein>
    <submittedName>
        <fullName evidence="1">LPXTG cell wall anchor domain-containing protein</fullName>
    </submittedName>
</protein>
<gene>
    <name evidence="1" type="ORF">DW740_10270</name>
</gene>
<name>A0A414J5L0_9FIRM</name>
<dbReference type="EMBL" id="QSKF01000007">
    <property type="protein sequence ID" value="RHE39668.1"/>
    <property type="molecule type" value="Genomic_DNA"/>
</dbReference>
<evidence type="ECO:0000313" key="2">
    <source>
        <dbReference type="Proteomes" id="UP000283745"/>
    </source>
</evidence>
<sequence>MTGATSTKAVKTGDNTPIGIFVILLIAAIVVIGGGIYLKRRKK</sequence>
<dbReference type="Proteomes" id="UP000283745">
    <property type="component" value="Unassembled WGS sequence"/>
</dbReference>